<sequence length="458" mass="50574">MRVQLISAFAGAREKAEREGQPVLAAVSVEVEPQTPIAMISALPGYDAQRFFWQCQTDVMVGFGATQTLTAESGQARERFFWCEQQWQALRARLWVEGPCLPRWCGGFAFDPEATTSELWRHFPAASLTLPRLMYLSQHGQAYLMVTHWVAADTRSDALACQLLNEWSQLLEKAEVISSAVEASTDYALQDCLDASLWKDQVADTIKAIQQGTMHKAVLARTVVMTLPHSVLVAEVLQQLSEHYPEAYLFAFERDGHCFLGASPERLVRLQQGQLETMALAGTMARGKTPSEDAGLSDQLMNSRKDRYEHQLVVNSLREALSPLCRSLTIPETPCVYRLAQVQHLLTPITGELSSEVGALSLVSVLHPTPAVGGLPRDIALRHIRAHEQMDRGWYAGPVGWLDSDGNAEFAVALRSGLLRDDKAYLFAGCGIVADSQPDAEYQETCLKLKTMVAALSA</sequence>
<dbReference type="PANTHER" id="PTHR42839:SF2">
    <property type="entry name" value="ISOCHORISMATE SYNTHASE ENTC"/>
    <property type="match status" value="1"/>
</dbReference>
<protein>
    <recommendedName>
        <fullName evidence="3">isochorismate synthase</fullName>
        <ecNumber evidence="3">5.4.4.2</ecNumber>
    </recommendedName>
    <alternativeName>
        <fullName evidence="5">Isochorismate mutase</fullName>
    </alternativeName>
</protein>
<evidence type="ECO:0000256" key="1">
    <source>
        <dbReference type="ARBA" id="ARBA00000799"/>
    </source>
</evidence>
<evidence type="ECO:0000256" key="5">
    <source>
        <dbReference type="ARBA" id="ARBA00041564"/>
    </source>
</evidence>
<dbReference type="NCBIfam" id="TIGR00543">
    <property type="entry name" value="isochor_syn"/>
    <property type="match status" value="1"/>
</dbReference>
<reference evidence="7 8" key="1">
    <citation type="submission" date="2016-08" db="EMBL/GenBank/DDBJ databases">
        <authorList>
            <person name="Seilhamer J.J."/>
        </authorList>
    </citation>
    <scope>NUCLEOTIDE SEQUENCE [LARGE SCALE GENOMIC DNA]</scope>
    <source>
        <strain evidence="7 8">PH27A</strain>
    </source>
</reference>
<organism evidence="7 8">
    <name type="scientific">Terasakiispira papahanaumokuakeensis</name>
    <dbReference type="NCBI Taxonomy" id="197479"/>
    <lineage>
        <taxon>Bacteria</taxon>
        <taxon>Pseudomonadati</taxon>
        <taxon>Pseudomonadota</taxon>
        <taxon>Gammaproteobacteria</taxon>
        <taxon>Oceanospirillales</taxon>
        <taxon>Terasakiispira</taxon>
    </lineage>
</organism>
<dbReference type="InterPro" id="IPR015890">
    <property type="entry name" value="Chorismate_C"/>
</dbReference>
<dbReference type="PANTHER" id="PTHR42839">
    <property type="entry name" value="ISOCHORISMATE SYNTHASE ENTC"/>
    <property type="match status" value="1"/>
</dbReference>
<keyword evidence="4" id="KW-0413">Isomerase</keyword>
<evidence type="ECO:0000259" key="6">
    <source>
        <dbReference type="Pfam" id="PF00425"/>
    </source>
</evidence>
<dbReference type="Proteomes" id="UP000094291">
    <property type="component" value="Unassembled WGS sequence"/>
</dbReference>
<dbReference type="Pfam" id="PF00425">
    <property type="entry name" value="Chorismate_bind"/>
    <property type="match status" value="1"/>
</dbReference>
<dbReference type="Gene3D" id="3.60.120.10">
    <property type="entry name" value="Anthranilate synthase"/>
    <property type="match status" value="1"/>
</dbReference>
<comment type="caution">
    <text evidence="7">The sequence shown here is derived from an EMBL/GenBank/DDBJ whole genome shotgun (WGS) entry which is preliminary data.</text>
</comment>
<gene>
    <name evidence="7" type="ORF">BFW38_17215</name>
</gene>
<dbReference type="NCBIfam" id="NF005459">
    <property type="entry name" value="PRK07054.1"/>
    <property type="match status" value="1"/>
</dbReference>
<dbReference type="GO" id="GO:0008909">
    <property type="term" value="F:isochorismate synthase activity"/>
    <property type="evidence" value="ECO:0007669"/>
    <property type="project" value="UniProtKB-EC"/>
</dbReference>
<dbReference type="InterPro" id="IPR019999">
    <property type="entry name" value="Anth_synth_I-like"/>
</dbReference>
<dbReference type="InterPro" id="IPR004561">
    <property type="entry name" value="IsoChor_synthase"/>
</dbReference>
<evidence type="ECO:0000256" key="4">
    <source>
        <dbReference type="ARBA" id="ARBA00023235"/>
    </source>
</evidence>
<accession>A0A1E2VEX8</accession>
<evidence type="ECO:0000256" key="3">
    <source>
        <dbReference type="ARBA" id="ARBA00012824"/>
    </source>
</evidence>
<dbReference type="EMBL" id="MDTQ01000001">
    <property type="protein sequence ID" value="ODC05559.1"/>
    <property type="molecule type" value="Genomic_DNA"/>
</dbReference>
<evidence type="ECO:0000313" key="7">
    <source>
        <dbReference type="EMBL" id="ODC05559.1"/>
    </source>
</evidence>
<dbReference type="AlphaFoldDB" id="A0A1E2VEX8"/>
<comment type="catalytic activity">
    <reaction evidence="1">
        <text>chorismate = isochorismate</text>
        <dbReference type="Rhea" id="RHEA:18985"/>
        <dbReference type="ChEBI" id="CHEBI:29748"/>
        <dbReference type="ChEBI" id="CHEBI:29780"/>
        <dbReference type="EC" id="5.4.4.2"/>
    </reaction>
</comment>
<dbReference type="STRING" id="197479.BFW38_17215"/>
<evidence type="ECO:0000313" key="8">
    <source>
        <dbReference type="Proteomes" id="UP000094291"/>
    </source>
</evidence>
<comment type="similarity">
    <text evidence="2">Belongs to the isochorismate synthase family.</text>
</comment>
<keyword evidence="8" id="KW-1185">Reference proteome</keyword>
<proteinExistence type="inferred from homology"/>
<evidence type="ECO:0000256" key="2">
    <source>
        <dbReference type="ARBA" id="ARBA00005297"/>
    </source>
</evidence>
<feature type="domain" description="Chorismate-utilising enzyme C-terminal" evidence="6">
    <location>
        <begin position="198"/>
        <end position="448"/>
    </location>
</feature>
<name>A0A1E2VEX8_9GAMM</name>
<dbReference type="PRINTS" id="PR00095">
    <property type="entry name" value="ANTSNTHASEI"/>
</dbReference>
<dbReference type="SUPFAM" id="SSF56322">
    <property type="entry name" value="ADC synthase"/>
    <property type="match status" value="1"/>
</dbReference>
<dbReference type="EC" id="5.4.4.2" evidence="3"/>
<dbReference type="InterPro" id="IPR005801">
    <property type="entry name" value="ADC_synthase"/>
</dbReference>